<evidence type="ECO:0000313" key="7">
    <source>
        <dbReference type="Proteomes" id="UP001465153"/>
    </source>
</evidence>
<dbReference type="SUPFAM" id="SSF53850">
    <property type="entry name" value="Periplasmic binding protein-like II"/>
    <property type="match status" value="1"/>
</dbReference>
<proteinExistence type="inferred from homology"/>
<reference evidence="6 7" key="1">
    <citation type="submission" date="2024-04" db="EMBL/GenBank/DDBJ databases">
        <title>Draft genome sequence of Sessilibacter corallicola NBRC 116591.</title>
        <authorList>
            <person name="Miyakawa T."/>
            <person name="Kusuya Y."/>
            <person name="Miura T."/>
        </authorList>
    </citation>
    <scope>NUCLEOTIDE SEQUENCE [LARGE SCALE GENOMIC DNA]</scope>
    <source>
        <strain evidence="6 7">KU-00831-HH</strain>
    </source>
</reference>
<keyword evidence="7" id="KW-1185">Reference proteome</keyword>
<dbReference type="Proteomes" id="UP001465153">
    <property type="component" value="Unassembled WGS sequence"/>
</dbReference>
<evidence type="ECO:0000256" key="4">
    <source>
        <dbReference type="ARBA" id="ARBA00023163"/>
    </source>
</evidence>
<dbReference type="Gene3D" id="3.40.190.10">
    <property type="entry name" value="Periplasmic binding protein-like II"/>
    <property type="match status" value="2"/>
</dbReference>
<evidence type="ECO:0000256" key="3">
    <source>
        <dbReference type="ARBA" id="ARBA00023125"/>
    </source>
</evidence>
<keyword evidence="4" id="KW-0804">Transcription</keyword>
<feature type="domain" description="HTH lysR-type" evidence="5">
    <location>
        <begin position="5"/>
        <end position="62"/>
    </location>
</feature>
<dbReference type="PRINTS" id="PR00039">
    <property type="entry name" value="HTHLYSR"/>
</dbReference>
<dbReference type="InterPro" id="IPR050176">
    <property type="entry name" value="LTTR"/>
</dbReference>
<gene>
    <name evidence="6" type="ORF">NBRC116591_28530</name>
</gene>
<dbReference type="PANTHER" id="PTHR30579:SF7">
    <property type="entry name" value="HTH-TYPE TRANSCRIPTIONAL REGULATOR LRHA-RELATED"/>
    <property type="match status" value="1"/>
</dbReference>
<comment type="similarity">
    <text evidence="1">Belongs to the LysR transcriptional regulatory family.</text>
</comment>
<dbReference type="Gene3D" id="1.10.10.10">
    <property type="entry name" value="Winged helix-like DNA-binding domain superfamily/Winged helix DNA-binding domain"/>
    <property type="match status" value="1"/>
</dbReference>
<dbReference type="InterPro" id="IPR036390">
    <property type="entry name" value="WH_DNA-bd_sf"/>
</dbReference>
<evidence type="ECO:0000313" key="6">
    <source>
        <dbReference type="EMBL" id="GAA6169042.1"/>
    </source>
</evidence>
<dbReference type="InterPro" id="IPR036388">
    <property type="entry name" value="WH-like_DNA-bd_sf"/>
</dbReference>
<keyword evidence="3" id="KW-0238">DNA-binding</keyword>
<name>A0ABQ0ABL2_9GAMM</name>
<dbReference type="PROSITE" id="PS50931">
    <property type="entry name" value="HTH_LYSR"/>
    <property type="match status" value="1"/>
</dbReference>
<comment type="caution">
    <text evidence="6">The sequence shown here is derived from an EMBL/GenBank/DDBJ whole genome shotgun (WGS) entry which is preliminary data.</text>
</comment>
<evidence type="ECO:0000259" key="5">
    <source>
        <dbReference type="PROSITE" id="PS50931"/>
    </source>
</evidence>
<dbReference type="InterPro" id="IPR000847">
    <property type="entry name" value="LysR_HTH_N"/>
</dbReference>
<dbReference type="Pfam" id="PF03466">
    <property type="entry name" value="LysR_substrate"/>
    <property type="match status" value="1"/>
</dbReference>
<accession>A0ABQ0ABL2</accession>
<keyword evidence="2" id="KW-0805">Transcription regulation</keyword>
<dbReference type="Pfam" id="PF00126">
    <property type="entry name" value="HTH_1"/>
    <property type="match status" value="1"/>
</dbReference>
<dbReference type="EMBL" id="BAABWN010000009">
    <property type="protein sequence ID" value="GAA6169042.1"/>
    <property type="molecule type" value="Genomic_DNA"/>
</dbReference>
<organism evidence="6 7">
    <name type="scientific">Sessilibacter corallicola</name>
    <dbReference type="NCBI Taxonomy" id="2904075"/>
    <lineage>
        <taxon>Bacteria</taxon>
        <taxon>Pseudomonadati</taxon>
        <taxon>Pseudomonadota</taxon>
        <taxon>Gammaproteobacteria</taxon>
        <taxon>Cellvibrionales</taxon>
        <taxon>Cellvibrionaceae</taxon>
        <taxon>Sessilibacter</taxon>
    </lineage>
</organism>
<dbReference type="InterPro" id="IPR005119">
    <property type="entry name" value="LysR_subst-bd"/>
</dbReference>
<sequence>MFRNIPTDLLRTFVTIVEVGGFTAAAEVLGRSQPAISLQLKRLQDLTGQKLLSRNGLQIELNSKGKLMYRYAKQILALNDEALAQFHSTSVNGKIHFGIPSEFATTLLPKIVGRFVRAYPNVTLEVTSALTKELLQEPYKDEFDLILALHLHTKDAGDCLVKEEELVWVGNGREDFDADNPIPLIVAPQGCVYRQRVIQRLTAARSKFRLVYTNPDLTGITTAIEEGLGVTALARSTVPSSLKVLAPVSLLPNLGHVGISLLSPKPDTSEAVGLLHEFVASSLKV</sequence>
<dbReference type="PANTHER" id="PTHR30579">
    <property type="entry name" value="TRANSCRIPTIONAL REGULATOR"/>
    <property type="match status" value="1"/>
</dbReference>
<protein>
    <submittedName>
        <fullName evidence="6">LysR substrate-binding domain-containing protein</fullName>
    </submittedName>
</protein>
<evidence type="ECO:0000256" key="2">
    <source>
        <dbReference type="ARBA" id="ARBA00023015"/>
    </source>
</evidence>
<dbReference type="SUPFAM" id="SSF46785">
    <property type="entry name" value="Winged helix' DNA-binding domain"/>
    <property type="match status" value="1"/>
</dbReference>
<dbReference type="RefSeq" id="WP_233088048.1">
    <property type="nucleotide sequence ID" value="NZ_BAABWN010000009.1"/>
</dbReference>
<evidence type="ECO:0000256" key="1">
    <source>
        <dbReference type="ARBA" id="ARBA00009437"/>
    </source>
</evidence>